<dbReference type="OrthoDB" id="448448at2759"/>
<dbReference type="InterPro" id="IPR038718">
    <property type="entry name" value="SNF2-like_sf"/>
</dbReference>
<keyword evidence="13" id="KW-1185">Reference proteome</keyword>
<evidence type="ECO:0000256" key="8">
    <source>
        <dbReference type="SAM" id="MobiDB-lite"/>
    </source>
</evidence>
<evidence type="ECO:0000313" key="12">
    <source>
        <dbReference type="EMBL" id="PMD45270.1"/>
    </source>
</evidence>
<dbReference type="InterPro" id="IPR014001">
    <property type="entry name" value="Helicase_ATP-bd"/>
</dbReference>
<dbReference type="Gene3D" id="3.40.50.300">
    <property type="entry name" value="P-loop containing nucleotide triphosphate hydrolases"/>
    <property type="match status" value="1"/>
</dbReference>
<gene>
    <name evidence="12" type="ORF">L207DRAFT_508181</name>
</gene>
<dbReference type="InterPro" id="IPR001841">
    <property type="entry name" value="Znf_RING"/>
</dbReference>
<dbReference type="PROSITE" id="PS50089">
    <property type="entry name" value="ZF_RING_2"/>
    <property type="match status" value="1"/>
</dbReference>
<feature type="domain" description="Helicase C-terminal" evidence="11">
    <location>
        <begin position="779"/>
        <end position="929"/>
    </location>
</feature>
<feature type="domain" description="RING-type" evidence="9">
    <location>
        <begin position="687"/>
        <end position="741"/>
    </location>
</feature>
<dbReference type="GO" id="GO:0006281">
    <property type="term" value="P:DNA repair"/>
    <property type="evidence" value="ECO:0007669"/>
    <property type="project" value="TreeGrafter"/>
</dbReference>
<keyword evidence="3 7" id="KW-0863">Zinc-finger</keyword>
<reference evidence="12 13" key="1">
    <citation type="submission" date="2016-04" db="EMBL/GenBank/DDBJ databases">
        <title>A degradative enzymes factory behind the ericoid mycorrhizal symbiosis.</title>
        <authorList>
            <consortium name="DOE Joint Genome Institute"/>
            <person name="Martino E."/>
            <person name="Morin E."/>
            <person name="Grelet G."/>
            <person name="Kuo A."/>
            <person name="Kohler A."/>
            <person name="Daghino S."/>
            <person name="Barry K."/>
            <person name="Choi C."/>
            <person name="Cichocki N."/>
            <person name="Clum A."/>
            <person name="Copeland A."/>
            <person name="Hainaut M."/>
            <person name="Haridas S."/>
            <person name="Labutti K."/>
            <person name="Lindquist E."/>
            <person name="Lipzen A."/>
            <person name="Khouja H.-R."/>
            <person name="Murat C."/>
            <person name="Ohm R."/>
            <person name="Olson A."/>
            <person name="Spatafora J."/>
            <person name="Veneault-Fourrey C."/>
            <person name="Henrissat B."/>
            <person name="Grigoriev I."/>
            <person name="Martin F."/>
            <person name="Perotto S."/>
        </authorList>
    </citation>
    <scope>NUCLEOTIDE SEQUENCE [LARGE SCALE GENOMIC DNA]</scope>
    <source>
        <strain evidence="12 13">F</strain>
    </source>
</reference>
<feature type="region of interest" description="Disordered" evidence="8">
    <location>
        <begin position="1"/>
        <end position="74"/>
    </location>
</feature>
<organism evidence="12 13">
    <name type="scientific">Hyaloscypha variabilis (strain UAMH 11265 / GT02V1 / F)</name>
    <name type="common">Meliniomyces variabilis</name>
    <dbReference type="NCBI Taxonomy" id="1149755"/>
    <lineage>
        <taxon>Eukaryota</taxon>
        <taxon>Fungi</taxon>
        <taxon>Dikarya</taxon>
        <taxon>Ascomycota</taxon>
        <taxon>Pezizomycotina</taxon>
        <taxon>Leotiomycetes</taxon>
        <taxon>Helotiales</taxon>
        <taxon>Hyaloscyphaceae</taxon>
        <taxon>Hyaloscypha</taxon>
        <taxon>Hyaloscypha variabilis</taxon>
    </lineage>
</organism>
<dbReference type="InterPro" id="IPR017907">
    <property type="entry name" value="Znf_RING_CS"/>
</dbReference>
<dbReference type="PROSITE" id="PS00518">
    <property type="entry name" value="ZF_RING_1"/>
    <property type="match status" value="1"/>
</dbReference>
<evidence type="ECO:0000256" key="4">
    <source>
        <dbReference type="ARBA" id="ARBA00022801"/>
    </source>
</evidence>
<evidence type="ECO:0000313" key="13">
    <source>
        <dbReference type="Proteomes" id="UP000235786"/>
    </source>
</evidence>
<dbReference type="EMBL" id="KZ613940">
    <property type="protein sequence ID" value="PMD45270.1"/>
    <property type="molecule type" value="Genomic_DNA"/>
</dbReference>
<dbReference type="PANTHER" id="PTHR45626">
    <property type="entry name" value="TRANSCRIPTION TERMINATION FACTOR 2-RELATED"/>
    <property type="match status" value="1"/>
</dbReference>
<dbReference type="STRING" id="1149755.A0A2J6S3B3"/>
<dbReference type="InterPro" id="IPR000330">
    <property type="entry name" value="SNF2_N"/>
</dbReference>
<dbReference type="GO" id="GO:0008270">
    <property type="term" value="F:zinc ion binding"/>
    <property type="evidence" value="ECO:0007669"/>
    <property type="project" value="UniProtKB-KW"/>
</dbReference>
<dbReference type="CDD" id="cd18793">
    <property type="entry name" value="SF2_C_SNF"/>
    <property type="match status" value="1"/>
</dbReference>
<evidence type="ECO:0000256" key="1">
    <source>
        <dbReference type="ARBA" id="ARBA00022723"/>
    </source>
</evidence>
<name>A0A2J6S3B3_HYAVF</name>
<dbReference type="SMART" id="SM00490">
    <property type="entry name" value="HELICc"/>
    <property type="match status" value="1"/>
</dbReference>
<dbReference type="SUPFAM" id="SSF52540">
    <property type="entry name" value="P-loop containing nucleoside triphosphate hydrolases"/>
    <property type="match status" value="2"/>
</dbReference>
<dbReference type="InterPro" id="IPR027417">
    <property type="entry name" value="P-loop_NTPase"/>
</dbReference>
<feature type="domain" description="Helicase ATP-binding" evidence="10">
    <location>
        <begin position="359"/>
        <end position="548"/>
    </location>
</feature>
<keyword evidence="6" id="KW-0067">ATP-binding</keyword>
<evidence type="ECO:0000256" key="7">
    <source>
        <dbReference type="PROSITE-ProRule" id="PRU00175"/>
    </source>
</evidence>
<dbReference type="Pfam" id="PF00176">
    <property type="entry name" value="SNF2-rel_dom"/>
    <property type="match status" value="1"/>
</dbReference>
<dbReference type="AlphaFoldDB" id="A0A2J6S3B3"/>
<dbReference type="Gene3D" id="3.40.50.10810">
    <property type="entry name" value="Tandem AAA-ATPase domain"/>
    <property type="match status" value="1"/>
</dbReference>
<keyword evidence="1" id="KW-0479">Metal-binding</keyword>
<dbReference type="CDD" id="cd18008">
    <property type="entry name" value="DEXDc_SHPRH-like"/>
    <property type="match status" value="1"/>
</dbReference>
<protein>
    <submittedName>
        <fullName evidence="12">Uncharacterized protein</fullName>
    </submittedName>
</protein>
<dbReference type="Pfam" id="PF00271">
    <property type="entry name" value="Helicase_C"/>
    <property type="match status" value="1"/>
</dbReference>
<evidence type="ECO:0000256" key="3">
    <source>
        <dbReference type="ARBA" id="ARBA00022771"/>
    </source>
</evidence>
<keyword evidence="2" id="KW-0547">Nucleotide-binding</keyword>
<keyword evidence="4" id="KW-0378">Hydrolase</keyword>
<dbReference type="Proteomes" id="UP000235786">
    <property type="component" value="Unassembled WGS sequence"/>
</dbReference>
<sequence>MTSRKRSSDLRATTETPSKKPRDSLNTVEPSVDLDGPDDFETASKRWRRPDTLRPRSPNSPGRSDQEDGSVTQELSNRLAPLSLPTTSVCFGMIHNANTKIIEADGASNDDTDAVPSFSKFDQLNTSFKDQAVFLGYSAEQDIAVMNAETSRVLRDLSSFGSCRFQVFVGDGSRTSFRRTGKDADQDRFMLVDIVIYGSLEIRKSVGRLLSSARIYLQHPCHQDPNTDYDNPHYLNLTDLSSKSTLFRSVSGTHTPSEITKTPVVFSAESSEDMTMAEADALRTKLAKVFSSLTRYQTLKRLEADINITTTLLPHQEEALDFMAQRESGPIPEGFSLWSKHERGNDTWYEHDITRIKTAEPPIETIGGILADDMGLGKTLTVLSTILRTAKMSKSYAEEENENTGRLKGTGIDSQKVFSRATLVVVPSSLLINGWIEEIQAHCDGSLNIHIYHGRSREVDPKSLADWDLVLTTYHTVAAEALQRPAPLDQITWFRIVLDEAHIIRRRTTKLCQAVSQLHSKFRWCLTGTPIQNSLEDLASLIGFIQISPLNTLSEFRKHIITPLLKGRDQGSNNLRILLDSICLRRTKKLLNLPESYDEDRQIEFTPLEMKFYKETQAEMIATVKQHDSQSRNTKDFFGIFQLQLQLRRICNHGTFQKALSKSPTEGVQFDPEQAFEMLQEKGLQKCTYCDVLVSSIQEIQDKHRGSFTKCGHLFCSECVPKYKAVGIRSISGSSRECSLCMRKGSGDFITDDGLHKDGPGTIASPMQFPMNGCDTSSKVIAVINDLKTNNDQGKSIVFSCWTRSLDLVAHHLARQQMKYARIDGTYSLSQRQKILDDYHTDNETRILLMTTGTGAVGLNLTIANCVYILEPQWNPMVENQAVGRVQRLGQTRNVKVVRYIVKGTVEEGMRSQQKRKLVFAELGWEEAA</sequence>
<evidence type="ECO:0000256" key="2">
    <source>
        <dbReference type="ARBA" id="ARBA00022741"/>
    </source>
</evidence>
<dbReference type="GO" id="GO:0008094">
    <property type="term" value="F:ATP-dependent activity, acting on DNA"/>
    <property type="evidence" value="ECO:0007669"/>
    <property type="project" value="TreeGrafter"/>
</dbReference>
<dbReference type="SMART" id="SM00487">
    <property type="entry name" value="DEXDc"/>
    <property type="match status" value="1"/>
</dbReference>
<proteinExistence type="predicted"/>
<dbReference type="GO" id="GO:0005524">
    <property type="term" value="F:ATP binding"/>
    <property type="evidence" value="ECO:0007669"/>
    <property type="project" value="UniProtKB-KW"/>
</dbReference>
<evidence type="ECO:0000256" key="6">
    <source>
        <dbReference type="ARBA" id="ARBA00022840"/>
    </source>
</evidence>
<keyword evidence="5" id="KW-0862">Zinc</keyword>
<evidence type="ECO:0000259" key="9">
    <source>
        <dbReference type="PROSITE" id="PS50089"/>
    </source>
</evidence>
<dbReference type="GO" id="GO:0005634">
    <property type="term" value="C:nucleus"/>
    <property type="evidence" value="ECO:0007669"/>
    <property type="project" value="TreeGrafter"/>
</dbReference>
<evidence type="ECO:0000259" key="10">
    <source>
        <dbReference type="PROSITE" id="PS51192"/>
    </source>
</evidence>
<dbReference type="PROSITE" id="PS51194">
    <property type="entry name" value="HELICASE_CTER"/>
    <property type="match status" value="1"/>
</dbReference>
<feature type="compositionally biased region" description="Polar residues" evidence="8">
    <location>
        <begin position="57"/>
        <end position="74"/>
    </location>
</feature>
<dbReference type="GO" id="GO:0016787">
    <property type="term" value="F:hydrolase activity"/>
    <property type="evidence" value="ECO:0007669"/>
    <property type="project" value="UniProtKB-KW"/>
</dbReference>
<dbReference type="InterPro" id="IPR049730">
    <property type="entry name" value="SNF2/RAD54-like_C"/>
</dbReference>
<evidence type="ECO:0000259" key="11">
    <source>
        <dbReference type="PROSITE" id="PS51194"/>
    </source>
</evidence>
<evidence type="ECO:0000256" key="5">
    <source>
        <dbReference type="ARBA" id="ARBA00022833"/>
    </source>
</evidence>
<dbReference type="InterPro" id="IPR001650">
    <property type="entry name" value="Helicase_C-like"/>
</dbReference>
<accession>A0A2J6S3B3</accession>
<dbReference type="PANTHER" id="PTHR45626:SF52">
    <property type="entry name" value="SINGLE-STRANDED DNA-DEPENDENT ATPASE (EUROFUNG)"/>
    <property type="match status" value="1"/>
</dbReference>
<dbReference type="InterPro" id="IPR050628">
    <property type="entry name" value="SNF2_RAD54_helicase_TF"/>
</dbReference>
<dbReference type="PROSITE" id="PS51192">
    <property type="entry name" value="HELICASE_ATP_BIND_1"/>
    <property type="match status" value="1"/>
</dbReference>